<feature type="region of interest" description="Disordered" evidence="11">
    <location>
        <begin position="759"/>
        <end position="783"/>
    </location>
</feature>
<evidence type="ECO:0000256" key="6">
    <source>
        <dbReference type="ARBA" id="ARBA00022833"/>
    </source>
</evidence>
<evidence type="ECO:0000313" key="13">
    <source>
        <dbReference type="EMBL" id="CAK0786746.1"/>
    </source>
</evidence>
<reference evidence="13 14" key="1">
    <citation type="submission" date="2023-10" db="EMBL/GenBank/DDBJ databases">
        <authorList>
            <person name="Maclean D."/>
            <person name="Macfadyen A."/>
        </authorList>
    </citation>
    <scope>NUCLEOTIDE SEQUENCE [LARGE SCALE GENOMIC DNA]</scope>
</reference>
<dbReference type="InterPro" id="IPR013083">
    <property type="entry name" value="Znf_RING/FYVE/PHD"/>
</dbReference>
<dbReference type="InterPro" id="IPR017907">
    <property type="entry name" value="Znf_RING_CS"/>
</dbReference>
<evidence type="ECO:0000313" key="14">
    <source>
        <dbReference type="Proteomes" id="UP001314263"/>
    </source>
</evidence>
<keyword evidence="8" id="KW-0539">Nucleus</keyword>
<keyword evidence="14" id="KW-1185">Reference proteome</keyword>
<evidence type="ECO:0000256" key="7">
    <source>
        <dbReference type="ARBA" id="ARBA00023204"/>
    </source>
</evidence>
<dbReference type="EMBL" id="CAUYUE010000015">
    <property type="protein sequence ID" value="CAK0786746.1"/>
    <property type="molecule type" value="Genomic_DNA"/>
</dbReference>
<feature type="domain" description="RING-type" evidence="12">
    <location>
        <begin position="23"/>
        <end position="66"/>
    </location>
</feature>
<evidence type="ECO:0000256" key="9">
    <source>
        <dbReference type="ARBA" id="ARBA00023306"/>
    </source>
</evidence>
<keyword evidence="9" id="KW-0131">Cell cycle</keyword>
<dbReference type="GO" id="GO:0008270">
    <property type="term" value="F:zinc ion binding"/>
    <property type="evidence" value="ECO:0007669"/>
    <property type="project" value="UniProtKB-KW"/>
</dbReference>
<dbReference type="PROSITE" id="PS50089">
    <property type="entry name" value="ZF_RING_2"/>
    <property type="match status" value="1"/>
</dbReference>
<feature type="compositionally biased region" description="Polar residues" evidence="11">
    <location>
        <begin position="462"/>
        <end position="476"/>
    </location>
</feature>
<feature type="compositionally biased region" description="Basic and acidic residues" evidence="11">
    <location>
        <begin position="139"/>
        <end position="154"/>
    </location>
</feature>
<dbReference type="GO" id="GO:0005634">
    <property type="term" value="C:nucleus"/>
    <property type="evidence" value="ECO:0007669"/>
    <property type="project" value="UniProtKB-SubCell"/>
</dbReference>
<dbReference type="PANTHER" id="PTHR13763:SF0">
    <property type="entry name" value="BREAST CANCER TYPE 1 SUSCEPTIBILITY PROTEIN"/>
    <property type="match status" value="1"/>
</dbReference>
<keyword evidence="2" id="KW-0479">Metal-binding</keyword>
<feature type="compositionally biased region" description="Basic and acidic residues" evidence="11">
    <location>
        <begin position="242"/>
        <end position="257"/>
    </location>
</feature>
<keyword evidence="4" id="KW-0227">DNA damage</keyword>
<keyword evidence="5 10" id="KW-0863">Zinc-finger</keyword>
<evidence type="ECO:0000256" key="4">
    <source>
        <dbReference type="ARBA" id="ARBA00022763"/>
    </source>
</evidence>
<dbReference type="PROSITE" id="PS00518">
    <property type="entry name" value="ZF_RING_1"/>
    <property type="match status" value="1"/>
</dbReference>
<protein>
    <recommendedName>
        <fullName evidence="12">RING-type domain-containing protein</fullName>
    </recommendedName>
</protein>
<dbReference type="AlphaFoldDB" id="A0AAV1IIV0"/>
<evidence type="ECO:0000256" key="2">
    <source>
        <dbReference type="ARBA" id="ARBA00022723"/>
    </source>
</evidence>
<comment type="caution">
    <text evidence="13">The sequence shown here is derived from an EMBL/GenBank/DDBJ whole genome shotgun (WGS) entry which is preliminary data.</text>
</comment>
<accession>A0AAV1IIV0</accession>
<evidence type="ECO:0000256" key="11">
    <source>
        <dbReference type="SAM" id="MobiDB-lite"/>
    </source>
</evidence>
<keyword evidence="3" id="KW-0677">Repeat</keyword>
<dbReference type="Proteomes" id="UP001314263">
    <property type="component" value="Unassembled WGS sequence"/>
</dbReference>
<proteinExistence type="predicted"/>
<dbReference type="SUPFAM" id="SSF57850">
    <property type="entry name" value="RING/U-box"/>
    <property type="match status" value="1"/>
</dbReference>
<sequence>MAGAEAAALARDALEAMRKDMTCELCHRIFDNPHLFSGCNHTFCYKCVIPRIEGKGIKTSQCPTCKQPGWRRDLKPVHQLANMVQPLTALLEGADLLNSDPKPSGSEAPVPDLPPAFRQHGTPATGSDSPVPGQQAPPREGRKRPLADARRDPGSHSSTARRPPAGRKRVTFADAAALQEPDLLHAPGRSTPAVAQEVLVPDTCEAPGMPGHSAKSGSQQGTKQDDGPGTASPGAAGRMGARSREISGKEAVTEEGAKPSPEWLLETQQPAVPVRPFARAKHQRAAGASANKEPTPIPDSDKVAKQVPPAEAGPGSQKGQAGQRGASRRKRAGAEGWPGSSAPQPASTEEGSAAAEPVRAGSSRRAEKQGAGRSSRSKRPCRQGRSRNAANRSFIQQFTAEAGGLPGCALSRSPEAVEESQQEAGKPLDAEKALGIQQPSAIMSAPAEGAQAMPEGDGQPGAQPTDTLRPNQSQLSAGEPMDVEEIPETPGATGRTRARTVGHMPNHSWATSHIPKDTQAAAQHPSSTEEQGNAMQSVDGVKATIKPQQTASEKQLHSSVGRDESLRQGQKAGVGISQSEREAASSQPQECDTIDISAEILTGDAGLEQVAAALQQSGREAAQPHDAACPLVPKSAEEAAGSGLSGANAAGAPSVALPSAAKSQPGPESSELPGLTAAALPCEALLVEGVPAQGSAACSQPGLHAAEAPAIAVSGLPGSAQGSEGCQSPSLRAAAPPCEALQGDDTSARGAAGPAACPLPGLGAAQHPSGTSTVAPQPAQGAVASPQVASADAAGFSMTVQETEILGRELCAKAAQNVLKTEQDAEALRAATSAMCCVLQDLARRASELGGSLPNWQPARSASLRHGQEQGGALGWEQATDAHLEDSLQTPVSLMGTERSLSAIDAAAIAKGIWLQSLTINT</sequence>
<evidence type="ECO:0000256" key="10">
    <source>
        <dbReference type="PROSITE-ProRule" id="PRU00175"/>
    </source>
</evidence>
<gene>
    <name evidence="13" type="ORF">CVIRNUC_009960</name>
</gene>
<name>A0AAV1IIV0_9CHLO</name>
<dbReference type="Pfam" id="PF00097">
    <property type="entry name" value="zf-C3HC4"/>
    <property type="match status" value="1"/>
</dbReference>
<feature type="compositionally biased region" description="Basic residues" evidence="11">
    <location>
        <begin position="375"/>
        <end position="385"/>
    </location>
</feature>
<evidence type="ECO:0000256" key="3">
    <source>
        <dbReference type="ARBA" id="ARBA00022737"/>
    </source>
</evidence>
<keyword evidence="7" id="KW-0234">DNA repair</keyword>
<dbReference type="InterPro" id="IPR018957">
    <property type="entry name" value="Znf_C3HC4_RING-type"/>
</dbReference>
<comment type="subcellular location">
    <subcellularLocation>
        <location evidence="1">Nucleus</location>
    </subcellularLocation>
</comment>
<feature type="compositionally biased region" description="Polar residues" evidence="11">
    <location>
        <begin position="341"/>
        <end position="350"/>
    </location>
</feature>
<evidence type="ECO:0000256" key="8">
    <source>
        <dbReference type="ARBA" id="ARBA00023242"/>
    </source>
</evidence>
<dbReference type="InterPro" id="IPR001841">
    <property type="entry name" value="Znf_RING"/>
</dbReference>
<keyword evidence="6" id="KW-0862">Zinc</keyword>
<feature type="region of interest" description="Disordered" evidence="11">
    <location>
        <begin position="95"/>
        <end position="168"/>
    </location>
</feature>
<dbReference type="GO" id="GO:0045944">
    <property type="term" value="P:positive regulation of transcription by RNA polymerase II"/>
    <property type="evidence" value="ECO:0007669"/>
    <property type="project" value="TreeGrafter"/>
</dbReference>
<dbReference type="GO" id="GO:0004842">
    <property type="term" value="F:ubiquitin-protein transferase activity"/>
    <property type="evidence" value="ECO:0007669"/>
    <property type="project" value="TreeGrafter"/>
</dbReference>
<dbReference type="GO" id="GO:0000724">
    <property type="term" value="P:double-strand break repair via homologous recombination"/>
    <property type="evidence" value="ECO:0007669"/>
    <property type="project" value="TreeGrafter"/>
</dbReference>
<organism evidence="13 14">
    <name type="scientific">Coccomyxa viridis</name>
    <dbReference type="NCBI Taxonomy" id="1274662"/>
    <lineage>
        <taxon>Eukaryota</taxon>
        <taxon>Viridiplantae</taxon>
        <taxon>Chlorophyta</taxon>
        <taxon>core chlorophytes</taxon>
        <taxon>Trebouxiophyceae</taxon>
        <taxon>Trebouxiophyceae incertae sedis</taxon>
        <taxon>Coccomyxaceae</taxon>
        <taxon>Coccomyxa</taxon>
    </lineage>
</organism>
<dbReference type="SMART" id="SM00184">
    <property type="entry name" value="RING"/>
    <property type="match status" value="1"/>
</dbReference>
<feature type="region of interest" description="Disordered" evidence="11">
    <location>
        <begin position="199"/>
        <end position="596"/>
    </location>
</feature>
<feature type="compositionally biased region" description="Basic and acidic residues" evidence="11">
    <location>
        <begin position="554"/>
        <end position="566"/>
    </location>
</feature>
<feature type="compositionally biased region" description="Polar residues" evidence="11">
    <location>
        <begin position="386"/>
        <end position="399"/>
    </location>
</feature>
<evidence type="ECO:0000259" key="12">
    <source>
        <dbReference type="PROSITE" id="PS50089"/>
    </source>
</evidence>
<feature type="compositionally biased region" description="Polar residues" evidence="11">
    <location>
        <begin position="520"/>
        <end position="536"/>
    </location>
</feature>
<dbReference type="Gene3D" id="3.30.40.10">
    <property type="entry name" value="Zinc/RING finger domain, C3HC4 (zinc finger)"/>
    <property type="match status" value="1"/>
</dbReference>
<evidence type="ECO:0000256" key="5">
    <source>
        <dbReference type="ARBA" id="ARBA00022771"/>
    </source>
</evidence>
<dbReference type="PANTHER" id="PTHR13763">
    <property type="entry name" value="BREAST CANCER TYPE 1 SUSCEPTIBILITY PROTEIN BRCA1"/>
    <property type="match status" value="1"/>
</dbReference>
<dbReference type="InterPro" id="IPR031099">
    <property type="entry name" value="BRCA1-associated"/>
</dbReference>
<evidence type="ECO:0000256" key="1">
    <source>
        <dbReference type="ARBA" id="ARBA00004123"/>
    </source>
</evidence>